<dbReference type="SUPFAM" id="SSF55797">
    <property type="entry name" value="PR-1-like"/>
    <property type="match status" value="1"/>
</dbReference>
<dbReference type="EMBL" id="BAAADO010000004">
    <property type="protein sequence ID" value="GAA0494824.1"/>
    <property type="molecule type" value="Genomic_DNA"/>
</dbReference>
<dbReference type="CDD" id="cd05379">
    <property type="entry name" value="CAP_bacterial"/>
    <property type="match status" value="1"/>
</dbReference>
<organism evidence="3 4">
    <name type="scientific">Salinibacillus aidingensis</name>
    <dbReference type="NCBI Taxonomy" id="237684"/>
    <lineage>
        <taxon>Bacteria</taxon>
        <taxon>Bacillati</taxon>
        <taxon>Bacillota</taxon>
        <taxon>Bacilli</taxon>
        <taxon>Bacillales</taxon>
        <taxon>Bacillaceae</taxon>
        <taxon>Salinibacillus</taxon>
    </lineage>
</organism>
<dbReference type="PANTHER" id="PTHR31157">
    <property type="entry name" value="SCP DOMAIN-CONTAINING PROTEIN"/>
    <property type="match status" value="1"/>
</dbReference>
<reference evidence="3 4" key="1">
    <citation type="journal article" date="2019" name="Int. J. Syst. Evol. Microbiol.">
        <title>The Global Catalogue of Microorganisms (GCM) 10K type strain sequencing project: providing services to taxonomists for standard genome sequencing and annotation.</title>
        <authorList>
            <consortium name="The Broad Institute Genomics Platform"/>
            <consortium name="The Broad Institute Genome Sequencing Center for Infectious Disease"/>
            <person name="Wu L."/>
            <person name="Ma J."/>
        </authorList>
    </citation>
    <scope>NUCLEOTIDE SEQUENCE [LARGE SCALE GENOMIC DNA]</scope>
    <source>
        <strain evidence="3 4">JCM 12389</strain>
    </source>
</reference>
<name>A0ABN1BEH5_9BACI</name>
<proteinExistence type="predicted"/>
<dbReference type="Pfam" id="PF00188">
    <property type="entry name" value="CAP"/>
    <property type="match status" value="1"/>
</dbReference>
<dbReference type="Proteomes" id="UP001500880">
    <property type="component" value="Unassembled WGS sequence"/>
</dbReference>
<dbReference type="Pfam" id="PF14504">
    <property type="entry name" value="CAP_assoc_N"/>
    <property type="match status" value="1"/>
</dbReference>
<gene>
    <name evidence="3" type="ORF">GCM10008986_21820</name>
</gene>
<evidence type="ECO:0000259" key="2">
    <source>
        <dbReference type="Pfam" id="PF14504"/>
    </source>
</evidence>
<accession>A0ABN1BEH5</accession>
<evidence type="ECO:0000313" key="4">
    <source>
        <dbReference type="Proteomes" id="UP001500880"/>
    </source>
</evidence>
<dbReference type="RefSeq" id="WP_343840861.1">
    <property type="nucleotide sequence ID" value="NZ_BAAADO010000004.1"/>
</dbReference>
<protein>
    <submittedName>
        <fullName evidence="3">CAP domain-containing protein</fullName>
    </submittedName>
</protein>
<keyword evidence="4" id="KW-1185">Reference proteome</keyword>
<evidence type="ECO:0000313" key="3">
    <source>
        <dbReference type="EMBL" id="GAA0494824.1"/>
    </source>
</evidence>
<sequence length="359" mass="41481">MRKMTGILLLAIVLFFIIEQRPEIINKTRDLLFSFKEEISQIDPDIADLQTEKAQPEDSSPKQQFEGELFSLFTANRESIIETLGQPTRKDPTPFGYQWWVYENVAGQYIQVGMKEGKAVTIYATGDSLSIDPISIGDSYDKVQEHFPAQTKVDMELSRGSYQFQLKEEEKRRNPLIKLSDQRFMQLYFDTFTKQLSSVRLLDAETLLHLKPYAVKYRGDLPEINLSDKEWQNIQEGREKQIFALSNEIRKRFSLTTFSWYEPVSEVAFSHSEDMAKKNYFSHYAPDGDGLQERLAERQIKYLSAGENIAAQYPDAAAAVEGWLNSKGHREALLNGDFTHLGTGVYRDYYTQNFLQKIQ</sequence>
<feature type="domain" description="CAP-associated" evidence="2">
    <location>
        <begin position="76"/>
        <end position="213"/>
    </location>
</feature>
<dbReference type="PANTHER" id="PTHR31157:SF26">
    <property type="entry name" value="SCP-LIKE EXTRACELLULAR PROTEIN"/>
    <property type="match status" value="1"/>
</dbReference>
<comment type="caution">
    <text evidence="3">The sequence shown here is derived from an EMBL/GenBank/DDBJ whole genome shotgun (WGS) entry which is preliminary data.</text>
</comment>
<dbReference type="InterPro" id="IPR014044">
    <property type="entry name" value="CAP_dom"/>
</dbReference>
<dbReference type="InterPro" id="IPR035940">
    <property type="entry name" value="CAP_sf"/>
</dbReference>
<feature type="domain" description="SCP" evidence="1">
    <location>
        <begin position="245"/>
        <end position="354"/>
    </location>
</feature>
<evidence type="ECO:0000259" key="1">
    <source>
        <dbReference type="Pfam" id="PF00188"/>
    </source>
</evidence>
<dbReference type="InterPro" id="IPR029410">
    <property type="entry name" value="CAP_assoc"/>
</dbReference>
<dbReference type="Gene3D" id="3.40.33.10">
    <property type="entry name" value="CAP"/>
    <property type="match status" value="1"/>
</dbReference>